<keyword evidence="4" id="KW-0804">Transcription</keyword>
<evidence type="ECO:0000256" key="1">
    <source>
        <dbReference type="ARBA" id="ARBA00009437"/>
    </source>
</evidence>
<dbReference type="SUPFAM" id="SSF53850">
    <property type="entry name" value="Periplasmic binding protein-like II"/>
    <property type="match status" value="1"/>
</dbReference>
<dbReference type="KEGG" id="cmet:K6K41_19710"/>
<dbReference type="Proteomes" id="UP000825701">
    <property type="component" value="Chromosome"/>
</dbReference>
<reference evidence="6" key="1">
    <citation type="submission" date="2021-08" db="EMBL/GenBank/DDBJ databases">
        <authorList>
            <person name="Zhang H."/>
            <person name="Xu M."/>
            <person name="Yu Z."/>
            <person name="Yang L."/>
            <person name="Cai Y."/>
        </authorList>
    </citation>
    <scope>NUCLEOTIDE SEQUENCE</scope>
    <source>
        <strain evidence="6">CHL1</strain>
    </source>
</reference>
<name>A0A9E6R6D6_9HYPH</name>
<dbReference type="InterPro" id="IPR036390">
    <property type="entry name" value="WH_DNA-bd_sf"/>
</dbReference>
<dbReference type="Pfam" id="PF03466">
    <property type="entry name" value="LysR_substrate"/>
    <property type="match status" value="1"/>
</dbReference>
<evidence type="ECO:0000256" key="3">
    <source>
        <dbReference type="ARBA" id="ARBA00023125"/>
    </source>
</evidence>
<protein>
    <submittedName>
        <fullName evidence="6">LysR family transcriptional regulator</fullName>
    </submittedName>
</protein>
<dbReference type="GO" id="GO:0043565">
    <property type="term" value="F:sequence-specific DNA binding"/>
    <property type="evidence" value="ECO:0007669"/>
    <property type="project" value="TreeGrafter"/>
</dbReference>
<evidence type="ECO:0000313" key="7">
    <source>
        <dbReference type="Proteomes" id="UP000825701"/>
    </source>
</evidence>
<organism evidence="6 7">
    <name type="scientific">Chenggangzhangella methanolivorans</name>
    <dbReference type="NCBI Taxonomy" id="1437009"/>
    <lineage>
        <taxon>Bacteria</taxon>
        <taxon>Pseudomonadati</taxon>
        <taxon>Pseudomonadota</taxon>
        <taxon>Alphaproteobacteria</taxon>
        <taxon>Hyphomicrobiales</taxon>
        <taxon>Methylopilaceae</taxon>
        <taxon>Chenggangzhangella</taxon>
    </lineage>
</organism>
<dbReference type="InterPro" id="IPR000847">
    <property type="entry name" value="LysR_HTH_N"/>
</dbReference>
<dbReference type="PANTHER" id="PTHR30537">
    <property type="entry name" value="HTH-TYPE TRANSCRIPTIONAL REGULATOR"/>
    <property type="match status" value="1"/>
</dbReference>
<dbReference type="InterPro" id="IPR036388">
    <property type="entry name" value="WH-like_DNA-bd_sf"/>
</dbReference>
<dbReference type="PANTHER" id="PTHR30537:SF1">
    <property type="entry name" value="HTH-TYPE TRANSCRIPTIONAL REGULATOR PGRR"/>
    <property type="match status" value="1"/>
</dbReference>
<feature type="domain" description="HTH lysR-type" evidence="5">
    <location>
        <begin position="8"/>
        <end position="64"/>
    </location>
</feature>
<gene>
    <name evidence="6" type="ORF">K6K41_19710</name>
</gene>
<proteinExistence type="inferred from homology"/>
<dbReference type="GO" id="GO:0003700">
    <property type="term" value="F:DNA-binding transcription factor activity"/>
    <property type="evidence" value="ECO:0007669"/>
    <property type="project" value="InterPro"/>
</dbReference>
<evidence type="ECO:0000259" key="5">
    <source>
        <dbReference type="PROSITE" id="PS50931"/>
    </source>
</evidence>
<keyword evidence="2" id="KW-0805">Transcription regulation</keyword>
<evidence type="ECO:0000256" key="2">
    <source>
        <dbReference type="ARBA" id="ARBA00023015"/>
    </source>
</evidence>
<keyword evidence="7" id="KW-1185">Reference proteome</keyword>
<dbReference type="Gene3D" id="3.40.190.290">
    <property type="match status" value="1"/>
</dbReference>
<dbReference type="GO" id="GO:0006351">
    <property type="term" value="P:DNA-templated transcription"/>
    <property type="evidence" value="ECO:0007669"/>
    <property type="project" value="TreeGrafter"/>
</dbReference>
<dbReference type="Pfam" id="PF00126">
    <property type="entry name" value="HTH_1"/>
    <property type="match status" value="1"/>
</dbReference>
<dbReference type="InterPro" id="IPR058163">
    <property type="entry name" value="LysR-type_TF_proteobact-type"/>
</dbReference>
<dbReference type="PROSITE" id="PS50931">
    <property type="entry name" value="HTH_LYSR"/>
    <property type="match status" value="1"/>
</dbReference>
<dbReference type="CDD" id="cd08474">
    <property type="entry name" value="PBP2_CrgA_like_5"/>
    <property type="match status" value="1"/>
</dbReference>
<sequence length="301" mass="32799">MVSLSRSDLADLNVFLTILRHGGFRPAAIELGVTASALSHVMRKLEDRLEVRLLNRTSRSVAPTQAGAELAARLSESFGQISEALAGLEAYRGAAIGTLRLNMPRDAARLVVGPVLAEFAEKHPQIHLDIIVDDRPVDIVAAGFDAGVRYGTSVPMDMVAVALTKELRWVVAGSPVYFDNHGRPERPEDLRRHSCIRMRVGDDTIFPWELGDGDALVRIDVGGPVTANETEASVAAALDGVGLCYCLERRIEDEAREGRLEVVLANWTSTGPPFAMYYPSRRQSPPGLRQLVGLIRARQGL</sequence>
<dbReference type="AlphaFoldDB" id="A0A9E6R6D6"/>
<dbReference type="RefSeq" id="WP_261402092.1">
    <property type="nucleotide sequence ID" value="NZ_CP081869.1"/>
</dbReference>
<accession>A0A9E6R6D6</accession>
<dbReference type="SUPFAM" id="SSF46785">
    <property type="entry name" value="Winged helix' DNA-binding domain"/>
    <property type="match status" value="1"/>
</dbReference>
<evidence type="ECO:0000313" key="6">
    <source>
        <dbReference type="EMBL" id="QZN99062.1"/>
    </source>
</evidence>
<dbReference type="Gene3D" id="1.10.10.10">
    <property type="entry name" value="Winged helix-like DNA-binding domain superfamily/Winged helix DNA-binding domain"/>
    <property type="match status" value="1"/>
</dbReference>
<evidence type="ECO:0000256" key="4">
    <source>
        <dbReference type="ARBA" id="ARBA00023163"/>
    </source>
</evidence>
<dbReference type="InterPro" id="IPR005119">
    <property type="entry name" value="LysR_subst-bd"/>
</dbReference>
<dbReference type="FunFam" id="1.10.10.10:FF:000001">
    <property type="entry name" value="LysR family transcriptional regulator"/>
    <property type="match status" value="1"/>
</dbReference>
<keyword evidence="3" id="KW-0238">DNA-binding</keyword>
<comment type="similarity">
    <text evidence="1">Belongs to the LysR transcriptional regulatory family.</text>
</comment>
<dbReference type="EMBL" id="CP081869">
    <property type="protein sequence ID" value="QZN99062.1"/>
    <property type="molecule type" value="Genomic_DNA"/>
</dbReference>